<dbReference type="Proteomes" id="UP000462363">
    <property type="component" value="Unassembled WGS sequence"/>
</dbReference>
<keyword evidence="1" id="KW-0472">Membrane</keyword>
<gene>
    <name evidence="2" type="ORF">FYJ37_00875</name>
</gene>
<dbReference type="AlphaFoldDB" id="A0A844F771"/>
<comment type="caution">
    <text evidence="2">The sequence shown here is derived from an EMBL/GenBank/DDBJ whole genome shotgun (WGS) entry which is preliminary data.</text>
</comment>
<dbReference type="RefSeq" id="WP_154322698.1">
    <property type="nucleotide sequence ID" value="NZ_CP045695.1"/>
</dbReference>
<reference evidence="2 3" key="1">
    <citation type="submission" date="2019-08" db="EMBL/GenBank/DDBJ databases">
        <title>In-depth cultivation of the pig gut microbiome towards novel bacterial diversity and tailored functional studies.</title>
        <authorList>
            <person name="Wylensek D."/>
            <person name="Hitch T.C.A."/>
            <person name="Clavel T."/>
        </authorList>
    </citation>
    <scope>NUCLEOTIDE SEQUENCE [LARGE SCALE GENOMIC DNA]</scope>
    <source>
        <strain evidence="2 3">BL-389-WT-3D</strain>
    </source>
</reference>
<evidence type="ECO:0000313" key="2">
    <source>
        <dbReference type="EMBL" id="MSS38937.1"/>
    </source>
</evidence>
<keyword evidence="1" id="KW-1133">Transmembrane helix</keyword>
<organism evidence="2 3">
    <name type="scientific">Clostridium scindens (strain JCM 10418 / VPI 12708)</name>
    <dbReference type="NCBI Taxonomy" id="29347"/>
    <lineage>
        <taxon>Bacteria</taxon>
        <taxon>Bacillati</taxon>
        <taxon>Bacillota</taxon>
        <taxon>Clostridia</taxon>
        <taxon>Lachnospirales</taxon>
        <taxon>Lachnospiraceae</taxon>
    </lineage>
</organism>
<evidence type="ECO:0000313" key="3">
    <source>
        <dbReference type="Proteomes" id="UP000462363"/>
    </source>
</evidence>
<protein>
    <submittedName>
        <fullName evidence="2">Uncharacterized protein</fullName>
    </submittedName>
</protein>
<feature type="transmembrane region" description="Helical" evidence="1">
    <location>
        <begin position="43"/>
        <end position="64"/>
    </location>
</feature>
<accession>A0A844F771</accession>
<name>A0A844F771_CLOSV</name>
<proteinExistence type="predicted"/>
<sequence length="205" mass="23703">MNTTNNDFNEILSKVNKMNLSFEKKNRLIEIIKITNIPKRKPFLNFFIVFSTSLIFVVLSFVIAISCAPTRTNTDITGITFPVIFFSGMAIIIFLHGIKQIKNDRYLYENYNNNANEYKLQIAIRKLNKEKQVKKEEIERQQKIQNEKQVKYKQNSINIPKCPTCGSTNIRKISTTRKVAGVIGFGLLSKTAKSQFECKNCGYKW</sequence>
<feature type="transmembrane region" description="Helical" evidence="1">
    <location>
        <begin position="76"/>
        <end position="98"/>
    </location>
</feature>
<keyword evidence="1" id="KW-0812">Transmembrane</keyword>
<evidence type="ECO:0000256" key="1">
    <source>
        <dbReference type="SAM" id="Phobius"/>
    </source>
</evidence>
<dbReference type="EMBL" id="VUMB01000002">
    <property type="protein sequence ID" value="MSS38937.1"/>
    <property type="molecule type" value="Genomic_DNA"/>
</dbReference>